<evidence type="ECO:0000313" key="2">
    <source>
        <dbReference type="EMBL" id="MEQ4484068.1"/>
    </source>
</evidence>
<dbReference type="RefSeq" id="WP_232186437.1">
    <property type="nucleotide sequence ID" value="NZ_JAIOAP010000008.1"/>
</dbReference>
<evidence type="ECO:0000256" key="1">
    <source>
        <dbReference type="SAM" id="MobiDB-lite"/>
    </source>
</evidence>
<dbReference type="Proteomes" id="UP001493487">
    <property type="component" value="Unassembled WGS sequence"/>
</dbReference>
<proteinExistence type="predicted"/>
<organism evidence="2 3">
    <name type="scientific">Cohnella silvisoli</name>
    <dbReference type="NCBI Taxonomy" id="2873699"/>
    <lineage>
        <taxon>Bacteria</taxon>
        <taxon>Bacillati</taxon>
        <taxon>Bacillota</taxon>
        <taxon>Bacilli</taxon>
        <taxon>Bacillales</taxon>
        <taxon>Paenibacillaceae</taxon>
        <taxon>Cohnella</taxon>
    </lineage>
</organism>
<reference evidence="2 3" key="1">
    <citation type="journal article" date="2023" name="Genome Announc.">
        <title>Pan-Genome Analyses of the Genus Cohnella and Proposal of the Novel Species Cohnella silvisoli sp. nov., Isolated from Forest Soil.</title>
        <authorList>
            <person name="Wang C."/>
            <person name="Mao L."/>
            <person name="Bao G."/>
            <person name="Zhu H."/>
        </authorList>
    </citation>
    <scope>NUCLEOTIDE SEQUENCE [LARGE SCALE GENOMIC DNA]</scope>
    <source>
        <strain evidence="2 3">NL03-T5-1</strain>
    </source>
</reference>
<accession>A0ABV1KVI4</accession>
<comment type="caution">
    <text evidence="2">The sequence shown here is derived from an EMBL/GenBank/DDBJ whole genome shotgun (WGS) entry which is preliminary data.</text>
</comment>
<sequence length="58" mass="6405">MMIWIGEAIRSNRLREAQLASQVCPPESASPKSPRADQGPNGPMREYGVIGLRLLRIS</sequence>
<feature type="region of interest" description="Disordered" evidence="1">
    <location>
        <begin position="19"/>
        <end position="45"/>
    </location>
</feature>
<dbReference type="EMBL" id="JASKHM010000009">
    <property type="protein sequence ID" value="MEQ4484068.1"/>
    <property type="molecule type" value="Genomic_DNA"/>
</dbReference>
<gene>
    <name evidence="2" type="ORF">QJS35_16845</name>
</gene>
<protein>
    <submittedName>
        <fullName evidence="2">Uncharacterized protein</fullName>
    </submittedName>
</protein>
<keyword evidence="3" id="KW-1185">Reference proteome</keyword>
<evidence type="ECO:0000313" key="3">
    <source>
        <dbReference type="Proteomes" id="UP001493487"/>
    </source>
</evidence>
<name>A0ABV1KVI4_9BACL</name>